<keyword evidence="3" id="KW-0337">GPI-anchor biosynthesis</keyword>
<dbReference type="GO" id="GO:0016255">
    <property type="term" value="P:attachment of GPI anchor to protein"/>
    <property type="evidence" value="ECO:0007669"/>
    <property type="project" value="InterPro"/>
</dbReference>
<evidence type="ECO:0000256" key="1">
    <source>
        <dbReference type="ARBA" id="ARBA00004687"/>
    </source>
</evidence>
<dbReference type="GO" id="GO:0042765">
    <property type="term" value="C:GPI-anchor transamidase complex"/>
    <property type="evidence" value="ECO:0007669"/>
    <property type="project" value="InterPro"/>
</dbReference>
<accession>A0AB34KK08</accession>
<feature type="chain" id="PRO_5044271532" description="GPI-anchor transamidase" evidence="7">
    <location>
        <begin position="21"/>
        <end position="397"/>
    </location>
</feature>
<dbReference type="GO" id="GO:0003923">
    <property type="term" value="F:GPI-anchor transamidase activity"/>
    <property type="evidence" value="ECO:0007669"/>
    <property type="project" value="InterPro"/>
</dbReference>
<feature type="active site" evidence="5">
    <location>
        <position position="154"/>
    </location>
</feature>
<dbReference type="FunFam" id="3.40.50.1460:FF:000003">
    <property type="entry name" value="GPI-anchor transamidase"/>
    <property type="match status" value="1"/>
</dbReference>
<dbReference type="PIRSF" id="PIRSF500138">
    <property type="entry name" value="GPI8"/>
    <property type="match status" value="1"/>
</dbReference>
<keyword evidence="9" id="KW-1185">Reference proteome</keyword>
<evidence type="ECO:0000313" key="8">
    <source>
        <dbReference type="EMBL" id="KAL1585133.1"/>
    </source>
</evidence>
<name>A0AB34KK08_9PEZI</name>
<feature type="region of interest" description="Disordered" evidence="6">
    <location>
        <begin position="336"/>
        <end position="371"/>
    </location>
</feature>
<evidence type="ECO:0000256" key="2">
    <source>
        <dbReference type="ARBA" id="ARBA00009941"/>
    </source>
</evidence>
<dbReference type="PRINTS" id="PR00776">
    <property type="entry name" value="HEMOGLOBNASE"/>
</dbReference>
<sequence length="397" mass="44534">MAPLTSLFAFVALLFAFAIATHTSNWAVLVSTSRFWFNYRHLANVLSLYRTVKRLGIPDSQIILMLPDDMACNPRNSFPGTVFNDKSRLLDLYDDKGQGEQKGMGGIEVDYRGNEVTVENFIRLLTDRWPSSQPSSKRLMTDDRSNILIYMTGHGGNEFLKFQDAEEISSFDLADAFEQMWEKKRYHELLFMIDTCQANTMYPAFYTPNIIATGSSAKDQSSYSHHADQDVGVAVIDRWTYTNLEFLEARLNGTASDVRLGELFDYYTFDRVHSEAGVRYDLFPGGAEAARDRRILDFFGNVQGVEVDDGDAEDGSWREDLEKLKRFVEIAEAEEKRMAAKESPSEPASAQDGSIAEGRQKSGRPARDMAKGGESWLKQAVGVGSLLALGAAWVVIK</sequence>
<dbReference type="InterPro" id="IPR028361">
    <property type="entry name" value="GPI_transamidase"/>
</dbReference>
<comment type="pathway">
    <text evidence="1">Glycolipid biosynthesis; glycosylphosphatidylinositol-anchor biosynthesis.</text>
</comment>
<dbReference type="PANTHER" id="PTHR48067">
    <property type="entry name" value="GPI-ANCHOR TRANSAMIDASE"/>
    <property type="match status" value="1"/>
</dbReference>
<evidence type="ECO:0000256" key="5">
    <source>
        <dbReference type="PIRSR" id="PIRSR019663-1"/>
    </source>
</evidence>
<dbReference type="Gene3D" id="3.40.50.1460">
    <property type="match status" value="1"/>
</dbReference>
<dbReference type="Proteomes" id="UP000803884">
    <property type="component" value="Unassembled WGS sequence"/>
</dbReference>
<dbReference type="PANTHER" id="PTHR48067:SF1">
    <property type="entry name" value="GPI-ANCHOR TRANSAMIDASE"/>
    <property type="match status" value="1"/>
</dbReference>
<dbReference type="EMBL" id="JAAQHG020000021">
    <property type="protein sequence ID" value="KAL1585133.1"/>
    <property type="molecule type" value="Genomic_DNA"/>
</dbReference>
<feature type="signal peptide" evidence="7">
    <location>
        <begin position="1"/>
        <end position="20"/>
    </location>
</feature>
<evidence type="ECO:0000313" key="9">
    <source>
        <dbReference type="Proteomes" id="UP000803884"/>
    </source>
</evidence>
<organism evidence="8 9">
    <name type="scientific">Cladosporium halotolerans</name>
    <dbReference type="NCBI Taxonomy" id="1052096"/>
    <lineage>
        <taxon>Eukaryota</taxon>
        <taxon>Fungi</taxon>
        <taxon>Dikarya</taxon>
        <taxon>Ascomycota</taxon>
        <taxon>Pezizomycotina</taxon>
        <taxon>Dothideomycetes</taxon>
        <taxon>Dothideomycetidae</taxon>
        <taxon>Cladosporiales</taxon>
        <taxon>Cladosporiaceae</taxon>
        <taxon>Cladosporium</taxon>
    </lineage>
</organism>
<dbReference type="GO" id="GO:0006508">
    <property type="term" value="P:proteolysis"/>
    <property type="evidence" value="ECO:0007669"/>
    <property type="project" value="InterPro"/>
</dbReference>
<comment type="caution">
    <text evidence="8">The sequence shown here is derived from an EMBL/GenBank/DDBJ whole genome shotgun (WGS) entry which is preliminary data.</text>
</comment>
<reference evidence="8 9" key="1">
    <citation type="journal article" date="2020" name="Microbiol. Resour. Announc.">
        <title>Draft Genome Sequence of a Cladosporium Species Isolated from the Mesophotic Ascidian Didemnum maculosum.</title>
        <authorList>
            <person name="Gioti A."/>
            <person name="Siaperas R."/>
            <person name="Nikolaivits E."/>
            <person name="Le Goff G."/>
            <person name="Ouazzani J."/>
            <person name="Kotoulas G."/>
            <person name="Topakas E."/>
        </authorList>
    </citation>
    <scope>NUCLEOTIDE SEQUENCE [LARGE SCALE GENOMIC DNA]</scope>
    <source>
        <strain evidence="8 9">TM138-S3</strain>
    </source>
</reference>
<dbReference type="GO" id="GO:0006506">
    <property type="term" value="P:GPI anchor biosynthetic process"/>
    <property type="evidence" value="ECO:0007669"/>
    <property type="project" value="UniProtKB-KW"/>
</dbReference>
<evidence type="ECO:0000256" key="4">
    <source>
        <dbReference type="ARBA" id="ARBA00022729"/>
    </source>
</evidence>
<keyword evidence="4 7" id="KW-0732">Signal</keyword>
<proteinExistence type="inferred from homology"/>
<dbReference type="GeneID" id="96007981"/>
<dbReference type="InterPro" id="IPR001096">
    <property type="entry name" value="Peptidase_C13"/>
</dbReference>
<feature type="active site" description="Nucleophile" evidence="5">
    <location>
        <position position="196"/>
    </location>
</feature>
<dbReference type="Pfam" id="PF01650">
    <property type="entry name" value="Peptidase_C13"/>
    <property type="match status" value="1"/>
</dbReference>
<protein>
    <recommendedName>
        <fullName evidence="10">GPI-anchor transamidase</fullName>
    </recommendedName>
</protein>
<evidence type="ECO:0008006" key="10">
    <source>
        <dbReference type="Google" id="ProtNLM"/>
    </source>
</evidence>
<evidence type="ECO:0000256" key="7">
    <source>
        <dbReference type="SAM" id="SignalP"/>
    </source>
</evidence>
<comment type="similarity">
    <text evidence="2">Belongs to the peptidase C13 family.</text>
</comment>
<gene>
    <name evidence="8" type="ORF">WHR41_06538</name>
</gene>
<evidence type="ECO:0000256" key="6">
    <source>
        <dbReference type="SAM" id="MobiDB-lite"/>
    </source>
</evidence>
<evidence type="ECO:0000256" key="3">
    <source>
        <dbReference type="ARBA" id="ARBA00022502"/>
    </source>
</evidence>
<dbReference type="AlphaFoldDB" id="A0AB34KK08"/>
<dbReference type="RefSeq" id="XP_069228239.1">
    <property type="nucleotide sequence ID" value="XM_069375143.1"/>
</dbReference>
<dbReference type="PIRSF" id="PIRSF019663">
    <property type="entry name" value="Legumain"/>
    <property type="match status" value="1"/>
</dbReference>